<keyword evidence="7 9" id="KW-0505">Motor protein</keyword>
<evidence type="ECO:0000256" key="3">
    <source>
        <dbReference type="ARBA" id="ARBA00022553"/>
    </source>
</evidence>
<evidence type="ECO:0000256" key="5">
    <source>
        <dbReference type="ARBA" id="ARBA00022840"/>
    </source>
</evidence>
<keyword evidence="13" id="KW-1185">Reference proteome</keyword>
<dbReference type="Ensembl" id="ENSPKIT00000016167.1">
    <property type="protein sequence ID" value="ENSPKIP00000035239.1"/>
    <property type="gene ID" value="ENSPKIG00000014256.1"/>
</dbReference>
<dbReference type="PANTHER" id="PTHR47970">
    <property type="entry name" value="KINESIN-LIKE PROTEIN KIF11"/>
    <property type="match status" value="1"/>
</dbReference>
<dbReference type="InterPro" id="IPR001752">
    <property type="entry name" value="Kinesin_motor_dom"/>
</dbReference>
<dbReference type="Pfam" id="PF00225">
    <property type="entry name" value="Kinesin"/>
    <property type="match status" value="1"/>
</dbReference>
<dbReference type="PROSITE" id="PS50067">
    <property type="entry name" value="KINESIN_MOTOR_2"/>
    <property type="match status" value="1"/>
</dbReference>
<comment type="similarity">
    <text evidence="9">Belongs to the TRAFAC class myosin-kinesin ATPase superfamily. Kinesin family.</text>
</comment>
<dbReference type="InterPro" id="IPR047149">
    <property type="entry name" value="KIF11-like"/>
</dbReference>
<name>A0A3B3SX39_9TELE</name>
<reference evidence="12" key="2">
    <citation type="submission" date="2025-09" db="UniProtKB">
        <authorList>
            <consortium name="Ensembl"/>
        </authorList>
    </citation>
    <scope>IDENTIFICATION</scope>
</reference>
<dbReference type="GO" id="GO:0008574">
    <property type="term" value="F:plus-end-directed microtubule motor activity"/>
    <property type="evidence" value="ECO:0007669"/>
    <property type="project" value="TreeGrafter"/>
</dbReference>
<evidence type="ECO:0000256" key="2">
    <source>
        <dbReference type="ARBA" id="ARBA00022490"/>
    </source>
</evidence>
<keyword evidence="3" id="KW-0597">Phosphoprotein</keyword>
<dbReference type="GO" id="GO:0008017">
    <property type="term" value="F:microtubule binding"/>
    <property type="evidence" value="ECO:0007669"/>
    <property type="project" value="InterPro"/>
</dbReference>
<keyword evidence="2" id="KW-0963">Cytoplasm</keyword>
<evidence type="ECO:0000256" key="7">
    <source>
        <dbReference type="ARBA" id="ARBA00023175"/>
    </source>
</evidence>
<feature type="binding site" evidence="9">
    <location>
        <begin position="167"/>
        <end position="174"/>
    </location>
    <ligand>
        <name>ATP</name>
        <dbReference type="ChEBI" id="CHEBI:30616"/>
    </ligand>
</feature>
<dbReference type="PANTHER" id="PTHR47970:SF29">
    <property type="entry name" value="KINESIN FAMILY MEMBER 20B"/>
    <property type="match status" value="1"/>
</dbReference>
<dbReference type="Proteomes" id="UP000261540">
    <property type="component" value="Unplaced"/>
</dbReference>
<dbReference type="STRING" id="1676925.ENSPKIP00000035239"/>
<dbReference type="GO" id="GO:0090307">
    <property type="term" value="P:mitotic spindle assembly"/>
    <property type="evidence" value="ECO:0007669"/>
    <property type="project" value="TreeGrafter"/>
</dbReference>
<evidence type="ECO:0000259" key="11">
    <source>
        <dbReference type="PROSITE" id="PS50067"/>
    </source>
</evidence>
<protein>
    <submittedName>
        <fullName evidence="12">Kinesin family member 20A</fullName>
    </submittedName>
</protein>
<dbReference type="GO" id="GO:0007018">
    <property type="term" value="P:microtubule-based movement"/>
    <property type="evidence" value="ECO:0007669"/>
    <property type="project" value="InterPro"/>
</dbReference>
<feature type="region of interest" description="Disordered" evidence="10">
    <location>
        <begin position="508"/>
        <end position="527"/>
    </location>
</feature>
<evidence type="ECO:0000313" key="12">
    <source>
        <dbReference type="Ensembl" id="ENSPKIP00000035239.1"/>
    </source>
</evidence>
<evidence type="ECO:0000256" key="9">
    <source>
        <dbReference type="PROSITE-ProRule" id="PRU00283"/>
    </source>
</evidence>
<dbReference type="GO" id="GO:0051231">
    <property type="term" value="P:spindle elongation"/>
    <property type="evidence" value="ECO:0007669"/>
    <property type="project" value="TreeGrafter"/>
</dbReference>
<comment type="subcellular location">
    <subcellularLocation>
        <location evidence="1">Cytoplasm</location>
        <location evidence="1">Cytoskeleton</location>
        <location evidence="1">Spindle</location>
    </subcellularLocation>
</comment>
<proteinExistence type="inferred from homology"/>
<dbReference type="GO" id="GO:0072686">
    <property type="term" value="C:mitotic spindle"/>
    <property type="evidence" value="ECO:0007669"/>
    <property type="project" value="TreeGrafter"/>
</dbReference>
<keyword evidence="5 9" id="KW-0067">ATP-binding</keyword>
<dbReference type="GO" id="GO:0005524">
    <property type="term" value="F:ATP binding"/>
    <property type="evidence" value="ECO:0007669"/>
    <property type="project" value="UniProtKB-UniRule"/>
</dbReference>
<sequence>MAVCLALPCAALSDEDEATPTVMESTAADVAEHVGPRKGGTALPEVSFISPGKIPVAVKQDGAQDDGSRDRVRVYLRVRPLIGSEGERGEEQGCVCVQDKQTLVLRAPRDSFNMKSSERGVSQSKHCFTFTQIFGPEMGQQEFFEGTMKEAVWDVLRGDNRLLYTYGVTNSGKTYTVQGTGREAGLLPRTLVAFFQKLGTRLYPTPDLKPVLCREVRWLSRSEVRAEEIRRDALLGEESPVSHNSRLRGDTSTSCDSGIGGLSMAEDSASLFLDANSLSGSGGEGLPEGMRFSIWVSFFEIYNEFLYDLLGAPSPRKRATLRLCDDRNGNPYVKDLTWVQVRSAEEAWKVLKVGRRNQSLASTHLNHSSSRSKALKPQLLQRLSHPHKNPATGGPWCVCVCELRAPGVCVYSPTPCDRPPLAALQNLRQLRADLQRLGQGLREAEHACCHKTGGERLRGMLVAAEEMLGKQNQALVQIQRDWQLVKADLRQKTESLASLQRGAPTATGWCRKRSQRGVGSDPEDQHLGKKPFLYAASRDGTPARGAAHSGTPYSRILRARQPSPPLSPSVFKPRFLL</sequence>
<keyword evidence="4 9" id="KW-0547">Nucleotide-binding</keyword>
<dbReference type="SMART" id="SM00129">
    <property type="entry name" value="KISc"/>
    <property type="match status" value="1"/>
</dbReference>
<organism evidence="12 13">
    <name type="scientific">Paramormyrops kingsleyae</name>
    <dbReference type="NCBI Taxonomy" id="1676925"/>
    <lineage>
        <taxon>Eukaryota</taxon>
        <taxon>Metazoa</taxon>
        <taxon>Chordata</taxon>
        <taxon>Craniata</taxon>
        <taxon>Vertebrata</taxon>
        <taxon>Euteleostomi</taxon>
        <taxon>Actinopterygii</taxon>
        <taxon>Neopterygii</taxon>
        <taxon>Teleostei</taxon>
        <taxon>Osteoglossocephala</taxon>
        <taxon>Osteoglossomorpha</taxon>
        <taxon>Osteoglossiformes</taxon>
        <taxon>Mormyridae</taxon>
        <taxon>Paramormyrops</taxon>
    </lineage>
</organism>
<evidence type="ECO:0000256" key="10">
    <source>
        <dbReference type="SAM" id="MobiDB-lite"/>
    </source>
</evidence>
<dbReference type="Gene3D" id="3.40.850.10">
    <property type="entry name" value="Kinesin motor domain"/>
    <property type="match status" value="1"/>
</dbReference>
<dbReference type="SUPFAM" id="SSF52540">
    <property type="entry name" value="P-loop containing nucleoside triphosphate hydrolases"/>
    <property type="match status" value="1"/>
</dbReference>
<dbReference type="GO" id="GO:0005634">
    <property type="term" value="C:nucleus"/>
    <property type="evidence" value="ECO:0007669"/>
    <property type="project" value="TreeGrafter"/>
</dbReference>
<dbReference type="GeneTree" id="ENSGT00940000156931"/>
<dbReference type="GO" id="GO:0005876">
    <property type="term" value="C:spindle microtubule"/>
    <property type="evidence" value="ECO:0007669"/>
    <property type="project" value="TreeGrafter"/>
</dbReference>
<dbReference type="AlphaFoldDB" id="A0A3B3SX39"/>
<evidence type="ECO:0000256" key="4">
    <source>
        <dbReference type="ARBA" id="ARBA00022741"/>
    </source>
</evidence>
<keyword evidence="8" id="KW-0206">Cytoskeleton</keyword>
<evidence type="ECO:0000256" key="1">
    <source>
        <dbReference type="ARBA" id="ARBA00004186"/>
    </source>
</evidence>
<dbReference type="PRINTS" id="PR00380">
    <property type="entry name" value="KINESINHEAVY"/>
</dbReference>
<evidence type="ECO:0000256" key="8">
    <source>
        <dbReference type="ARBA" id="ARBA00023212"/>
    </source>
</evidence>
<evidence type="ECO:0000313" key="13">
    <source>
        <dbReference type="Proteomes" id="UP000261540"/>
    </source>
</evidence>
<accession>A0A3B3SX39</accession>
<evidence type="ECO:0000256" key="6">
    <source>
        <dbReference type="ARBA" id="ARBA00023054"/>
    </source>
</evidence>
<reference evidence="12" key="1">
    <citation type="submission" date="2025-08" db="UniProtKB">
        <authorList>
            <consortium name="Ensembl"/>
        </authorList>
    </citation>
    <scope>IDENTIFICATION</scope>
</reference>
<dbReference type="InterPro" id="IPR036961">
    <property type="entry name" value="Kinesin_motor_dom_sf"/>
</dbReference>
<keyword evidence="6" id="KW-0175">Coiled coil</keyword>
<feature type="domain" description="Kinesin motor" evidence="11">
    <location>
        <begin position="71"/>
        <end position="372"/>
    </location>
</feature>
<dbReference type="InterPro" id="IPR027417">
    <property type="entry name" value="P-loop_NTPase"/>
</dbReference>